<dbReference type="Proteomes" id="UP000077763">
    <property type="component" value="Unassembled WGS sequence"/>
</dbReference>
<evidence type="ECO:0000313" key="2">
    <source>
        <dbReference type="Proteomes" id="UP000077763"/>
    </source>
</evidence>
<dbReference type="EMBL" id="LUUH01000074">
    <property type="protein sequence ID" value="OAI00882.1"/>
    <property type="molecule type" value="Genomic_DNA"/>
</dbReference>
<protein>
    <submittedName>
        <fullName evidence="1">Uncharacterized protein</fullName>
    </submittedName>
</protein>
<reference evidence="2" key="1">
    <citation type="submission" date="2016-03" db="EMBL/GenBank/DDBJ databases">
        <authorList>
            <person name="Heylen K."/>
            <person name="De Vos P."/>
            <person name="Vekeman B."/>
        </authorList>
    </citation>
    <scope>NUCLEOTIDE SEQUENCE [LARGE SCALE GENOMIC DNA]</scope>
    <source>
        <strain evidence="2">R-45371</strain>
    </source>
</reference>
<proteinExistence type="predicted"/>
<evidence type="ECO:0000313" key="1">
    <source>
        <dbReference type="EMBL" id="OAI00882.1"/>
    </source>
</evidence>
<sequence>MAKFNYQSTGDSPGEFVVELDGYLCFIKPIIESGQITWAWSIQSGGGWTHRGAADQVVEHKAGTAFSISMAEEAITTALEHCAF</sequence>
<gene>
    <name evidence="1" type="ORF">A1353_18910</name>
</gene>
<organism evidence="1 2">
    <name type="scientific">Methylomonas methanica</name>
    <dbReference type="NCBI Taxonomy" id="421"/>
    <lineage>
        <taxon>Bacteria</taxon>
        <taxon>Pseudomonadati</taxon>
        <taxon>Pseudomonadota</taxon>
        <taxon>Gammaproteobacteria</taxon>
        <taxon>Methylococcales</taxon>
        <taxon>Methylococcaceae</taxon>
        <taxon>Methylomonas</taxon>
    </lineage>
</organism>
<comment type="caution">
    <text evidence="1">The sequence shown here is derived from an EMBL/GenBank/DDBJ whole genome shotgun (WGS) entry which is preliminary data.</text>
</comment>
<dbReference type="AlphaFoldDB" id="A0A177M5B7"/>
<dbReference type="RefSeq" id="WP_064037717.1">
    <property type="nucleotide sequence ID" value="NZ_LUUH01000074.1"/>
</dbReference>
<name>A0A177M5B7_METMH</name>
<accession>A0A177M5B7</accession>